<protein>
    <submittedName>
        <fullName evidence="1">Uncharacterized protein</fullName>
    </submittedName>
</protein>
<accession>A0A3N4JCY1</accession>
<dbReference type="Proteomes" id="UP000276215">
    <property type="component" value="Unassembled WGS sequence"/>
</dbReference>
<organism evidence="1 2">
    <name type="scientific">Choiromyces venosus 120613-1</name>
    <dbReference type="NCBI Taxonomy" id="1336337"/>
    <lineage>
        <taxon>Eukaryota</taxon>
        <taxon>Fungi</taxon>
        <taxon>Dikarya</taxon>
        <taxon>Ascomycota</taxon>
        <taxon>Pezizomycotina</taxon>
        <taxon>Pezizomycetes</taxon>
        <taxon>Pezizales</taxon>
        <taxon>Tuberaceae</taxon>
        <taxon>Choiromyces</taxon>
    </lineage>
</organism>
<name>A0A3N4JCY1_9PEZI</name>
<proteinExistence type="predicted"/>
<gene>
    <name evidence="1" type="ORF">L873DRAFT_1246407</name>
</gene>
<evidence type="ECO:0000313" key="1">
    <source>
        <dbReference type="EMBL" id="RPA96119.1"/>
    </source>
</evidence>
<dbReference type="EMBL" id="ML120417">
    <property type="protein sequence ID" value="RPA96119.1"/>
    <property type="molecule type" value="Genomic_DNA"/>
</dbReference>
<sequence>MQLSRSTWSFALTISIKSSQFMVAEDKKFGKRLGFSSTLPAVGEHLSQFDQYIKLTLQVINGGHTVTCLRHCSLRGGSAITTIFRTMLGEPKGMMDIPYTLIPYDNSLVILAISSAPLMKAVTISPPNTL</sequence>
<dbReference type="AlphaFoldDB" id="A0A3N4JCY1"/>
<reference evidence="1 2" key="1">
    <citation type="journal article" date="2018" name="Nat. Ecol. Evol.">
        <title>Pezizomycetes genomes reveal the molecular basis of ectomycorrhizal truffle lifestyle.</title>
        <authorList>
            <person name="Murat C."/>
            <person name="Payen T."/>
            <person name="Noel B."/>
            <person name="Kuo A."/>
            <person name="Morin E."/>
            <person name="Chen J."/>
            <person name="Kohler A."/>
            <person name="Krizsan K."/>
            <person name="Balestrini R."/>
            <person name="Da Silva C."/>
            <person name="Montanini B."/>
            <person name="Hainaut M."/>
            <person name="Levati E."/>
            <person name="Barry K.W."/>
            <person name="Belfiori B."/>
            <person name="Cichocki N."/>
            <person name="Clum A."/>
            <person name="Dockter R.B."/>
            <person name="Fauchery L."/>
            <person name="Guy J."/>
            <person name="Iotti M."/>
            <person name="Le Tacon F."/>
            <person name="Lindquist E.A."/>
            <person name="Lipzen A."/>
            <person name="Malagnac F."/>
            <person name="Mello A."/>
            <person name="Molinier V."/>
            <person name="Miyauchi S."/>
            <person name="Poulain J."/>
            <person name="Riccioni C."/>
            <person name="Rubini A."/>
            <person name="Sitrit Y."/>
            <person name="Splivallo R."/>
            <person name="Traeger S."/>
            <person name="Wang M."/>
            <person name="Zifcakova L."/>
            <person name="Wipf D."/>
            <person name="Zambonelli A."/>
            <person name="Paolocci F."/>
            <person name="Nowrousian M."/>
            <person name="Ottonello S."/>
            <person name="Baldrian P."/>
            <person name="Spatafora J.W."/>
            <person name="Henrissat B."/>
            <person name="Nagy L.G."/>
            <person name="Aury J.M."/>
            <person name="Wincker P."/>
            <person name="Grigoriev I.V."/>
            <person name="Bonfante P."/>
            <person name="Martin F.M."/>
        </authorList>
    </citation>
    <scope>NUCLEOTIDE SEQUENCE [LARGE SCALE GENOMIC DNA]</scope>
    <source>
        <strain evidence="1 2">120613-1</strain>
    </source>
</reference>
<evidence type="ECO:0000313" key="2">
    <source>
        <dbReference type="Proteomes" id="UP000276215"/>
    </source>
</evidence>
<keyword evidence="2" id="KW-1185">Reference proteome</keyword>